<dbReference type="InterPro" id="IPR012312">
    <property type="entry name" value="Hemerythrin-like"/>
</dbReference>
<dbReference type="PANTHER" id="PTHR37164:SF1">
    <property type="entry name" value="BACTERIOHEMERYTHRIN"/>
    <property type="match status" value="1"/>
</dbReference>
<dbReference type="Proteomes" id="UP000078543">
    <property type="component" value="Unassembled WGS sequence"/>
</dbReference>
<dbReference type="SUPFAM" id="SSF47188">
    <property type="entry name" value="Hemerythrin-like"/>
    <property type="match status" value="1"/>
</dbReference>
<dbReference type="STRING" id="1437059.A6A05_11790"/>
<keyword evidence="2" id="KW-0813">Transport</keyword>
<evidence type="ECO:0000256" key="4">
    <source>
        <dbReference type="ARBA" id="ARBA00023004"/>
    </source>
</evidence>
<evidence type="ECO:0000259" key="5">
    <source>
        <dbReference type="Pfam" id="PF01814"/>
    </source>
</evidence>
<gene>
    <name evidence="6" type="ORF">A6A05_11790</name>
</gene>
<evidence type="ECO:0000256" key="3">
    <source>
        <dbReference type="ARBA" id="ARBA00022723"/>
    </source>
</evidence>
<dbReference type="RefSeq" id="WP_068499994.1">
    <property type="nucleotide sequence ID" value="NZ_LWQU01000135.1"/>
</dbReference>
<dbReference type="PANTHER" id="PTHR37164">
    <property type="entry name" value="BACTERIOHEMERYTHRIN"/>
    <property type="match status" value="1"/>
</dbReference>
<dbReference type="EMBL" id="LWQU01000135">
    <property type="protein sequence ID" value="OAN50794.1"/>
    <property type="molecule type" value="Genomic_DNA"/>
</dbReference>
<dbReference type="Pfam" id="PF01814">
    <property type="entry name" value="Hemerythrin"/>
    <property type="match status" value="1"/>
</dbReference>
<evidence type="ECO:0000256" key="2">
    <source>
        <dbReference type="ARBA" id="ARBA00022621"/>
    </source>
</evidence>
<dbReference type="GO" id="GO:0046872">
    <property type="term" value="F:metal ion binding"/>
    <property type="evidence" value="ECO:0007669"/>
    <property type="project" value="UniProtKB-KW"/>
</dbReference>
<evidence type="ECO:0000313" key="7">
    <source>
        <dbReference type="Proteomes" id="UP000078543"/>
    </source>
</evidence>
<dbReference type="CDD" id="cd12107">
    <property type="entry name" value="Hemerythrin"/>
    <property type="match status" value="1"/>
</dbReference>
<keyword evidence="7" id="KW-1185">Reference proteome</keyword>
<keyword evidence="3" id="KW-0479">Metal-binding</keyword>
<dbReference type="GO" id="GO:0005344">
    <property type="term" value="F:oxygen carrier activity"/>
    <property type="evidence" value="ECO:0007669"/>
    <property type="project" value="UniProtKB-KW"/>
</dbReference>
<dbReference type="Gene3D" id="1.20.120.50">
    <property type="entry name" value="Hemerythrin-like"/>
    <property type="match status" value="1"/>
</dbReference>
<dbReference type="InterPro" id="IPR016131">
    <property type="entry name" value="Haemerythrin_Fe_BS"/>
</dbReference>
<name>A0A178MS85_9PROT</name>
<dbReference type="InterPro" id="IPR012827">
    <property type="entry name" value="Hemerythrin_metal-bd"/>
</dbReference>
<dbReference type="PROSITE" id="PS00550">
    <property type="entry name" value="HEMERYTHRINS"/>
    <property type="match status" value="1"/>
</dbReference>
<evidence type="ECO:0000256" key="1">
    <source>
        <dbReference type="ARBA" id="ARBA00010587"/>
    </source>
</evidence>
<dbReference type="InterPro" id="IPR050669">
    <property type="entry name" value="Hemerythrin"/>
</dbReference>
<feature type="domain" description="Hemerythrin-like" evidence="5">
    <location>
        <begin position="13"/>
        <end position="117"/>
    </location>
</feature>
<proteinExistence type="inferred from homology"/>
<protein>
    <recommendedName>
        <fullName evidence="5">Hemerythrin-like domain-containing protein</fullName>
    </recommendedName>
</protein>
<evidence type="ECO:0000313" key="6">
    <source>
        <dbReference type="EMBL" id="OAN50794.1"/>
    </source>
</evidence>
<keyword evidence="4" id="KW-0408">Iron</keyword>
<comment type="similarity">
    <text evidence="1">Belongs to the hemerythrin family.</text>
</comment>
<accession>A0A178MS85</accession>
<keyword evidence="2" id="KW-0561">Oxygen transport</keyword>
<dbReference type="OrthoDB" id="5296936at2"/>
<organism evidence="6 7">
    <name type="scientific">Magnetospirillum moscoviense</name>
    <dbReference type="NCBI Taxonomy" id="1437059"/>
    <lineage>
        <taxon>Bacteria</taxon>
        <taxon>Pseudomonadati</taxon>
        <taxon>Pseudomonadota</taxon>
        <taxon>Alphaproteobacteria</taxon>
        <taxon>Rhodospirillales</taxon>
        <taxon>Rhodospirillaceae</taxon>
        <taxon>Magnetospirillum</taxon>
    </lineage>
</organism>
<comment type="caution">
    <text evidence="6">The sequence shown here is derived from an EMBL/GenBank/DDBJ whole genome shotgun (WGS) entry which is preliminary data.</text>
</comment>
<dbReference type="InterPro" id="IPR035938">
    <property type="entry name" value="Hemerythrin-like_sf"/>
</dbReference>
<reference evidence="6 7" key="1">
    <citation type="submission" date="2016-04" db="EMBL/GenBank/DDBJ databases">
        <title>Draft genome sequence of freshwater magnetotactic bacteria Magnetospirillum marisnigri SP-1 and Magnetospirillum moscoviense BB-1.</title>
        <authorList>
            <person name="Koziaeva V."/>
            <person name="Dziuba M.V."/>
            <person name="Ivanov T.M."/>
            <person name="Kuznetsov B."/>
            <person name="Grouzdev D.S."/>
        </authorList>
    </citation>
    <scope>NUCLEOTIDE SEQUENCE [LARGE SCALE GENOMIC DNA]</scope>
    <source>
        <strain evidence="6 7">BB-1</strain>
    </source>
</reference>
<sequence>MPVLQWDDGLNVGVGFMDADHVVAAEQINGLADAADAAQRASLLAAFIDHCRHHFAREEGLMEKTGFFALGCHRGEHQRVLSELADVQAKLAAGESVDSYFRDDLPNWLMIHRNTMDAITAEFARSAGYTE</sequence>
<dbReference type="NCBIfam" id="TIGR02481">
    <property type="entry name" value="hemeryth_dom"/>
    <property type="match status" value="1"/>
</dbReference>
<dbReference type="AlphaFoldDB" id="A0A178MS85"/>